<dbReference type="EMBL" id="JAGYPN010000002">
    <property type="protein sequence ID" value="MBS4222886.1"/>
    <property type="molecule type" value="Genomic_DNA"/>
</dbReference>
<dbReference type="GO" id="GO:0016787">
    <property type="term" value="F:hydrolase activity"/>
    <property type="evidence" value="ECO:0007669"/>
    <property type="project" value="UniProtKB-KW"/>
</dbReference>
<evidence type="ECO:0000259" key="4">
    <source>
        <dbReference type="PROSITE" id="PS51462"/>
    </source>
</evidence>
<comment type="similarity">
    <text evidence="3">Belongs to the Nudix hydrolase family.</text>
</comment>
<dbReference type="InterPro" id="IPR000086">
    <property type="entry name" value="NUDIX_hydrolase_dom"/>
</dbReference>
<dbReference type="Gene3D" id="3.90.79.10">
    <property type="entry name" value="Nucleoside Triphosphate Pyrophosphohydrolase"/>
    <property type="match status" value="1"/>
</dbReference>
<evidence type="ECO:0000256" key="1">
    <source>
        <dbReference type="ARBA" id="ARBA00001946"/>
    </source>
</evidence>
<evidence type="ECO:0000256" key="2">
    <source>
        <dbReference type="ARBA" id="ARBA00022801"/>
    </source>
</evidence>
<gene>
    <name evidence="5" type="ORF">KHA91_09055</name>
</gene>
<organism evidence="5 6">
    <name type="scientific">Lederbergia citrea</name>
    <dbReference type="NCBI Taxonomy" id="2833581"/>
    <lineage>
        <taxon>Bacteria</taxon>
        <taxon>Bacillati</taxon>
        <taxon>Bacillota</taxon>
        <taxon>Bacilli</taxon>
        <taxon>Bacillales</taxon>
        <taxon>Bacillaceae</taxon>
        <taxon>Lederbergia</taxon>
    </lineage>
</organism>
<comment type="cofactor">
    <cofactor evidence="1">
        <name>Mg(2+)</name>
        <dbReference type="ChEBI" id="CHEBI:18420"/>
    </cofactor>
</comment>
<proteinExistence type="inferred from homology"/>
<dbReference type="SUPFAM" id="SSF55811">
    <property type="entry name" value="Nudix"/>
    <property type="match status" value="1"/>
</dbReference>
<dbReference type="PRINTS" id="PR00502">
    <property type="entry name" value="NUDIXFAMILY"/>
</dbReference>
<dbReference type="AlphaFoldDB" id="A0A942Z5G1"/>
<comment type="caution">
    <text evidence="5">The sequence shown here is derived from an EMBL/GenBank/DDBJ whole genome shotgun (WGS) entry which is preliminary data.</text>
</comment>
<name>A0A942Z5G1_9BACI</name>
<dbReference type="Proteomes" id="UP000676456">
    <property type="component" value="Unassembled WGS sequence"/>
</dbReference>
<dbReference type="PANTHER" id="PTHR43046">
    <property type="entry name" value="GDP-MANNOSE MANNOSYL HYDROLASE"/>
    <property type="match status" value="1"/>
</dbReference>
<dbReference type="InterPro" id="IPR015797">
    <property type="entry name" value="NUDIX_hydrolase-like_dom_sf"/>
</dbReference>
<dbReference type="InterPro" id="IPR020476">
    <property type="entry name" value="Nudix_hydrolase"/>
</dbReference>
<feature type="domain" description="Nudix hydrolase" evidence="4">
    <location>
        <begin position="7"/>
        <end position="140"/>
    </location>
</feature>
<dbReference type="PROSITE" id="PS00893">
    <property type="entry name" value="NUDIX_BOX"/>
    <property type="match status" value="1"/>
</dbReference>
<dbReference type="Pfam" id="PF00293">
    <property type="entry name" value="NUDIX"/>
    <property type="match status" value="1"/>
</dbReference>
<accession>A0A942Z5G1</accession>
<evidence type="ECO:0000256" key="3">
    <source>
        <dbReference type="RuleBase" id="RU003476"/>
    </source>
</evidence>
<protein>
    <submittedName>
        <fullName evidence="5">NUDIX domain-containing protein</fullName>
    </submittedName>
</protein>
<keyword evidence="6" id="KW-1185">Reference proteome</keyword>
<dbReference type="InterPro" id="IPR020084">
    <property type="entry name" value="NUDIX_hydrolase_CS"/>
</dbReference>
<dbReference type="PANTHER" id="PTHR43046:SF14">
    <property type="entry name" value="MUTT_NUDIX FAMILY PROTEIN"/>
    <property type="match status" value="1"/>
</dbReference>
<sequence length="160" mass="17735">MKTERGKVWLGVSGLVLDEQGRWLVVKKKYGGLLGKWSLPAGFVAPGETADEAVKREILEETGVATHVKGMLGFRTGVLDSSISDNMVVFRCEPMNTTIIVQEEELEDAQWIDPNVLLHDKQASVMIHEMIKAGYSDSKALIDGINPGNQFGYTSYKLFF</sequence>
<dbReference type="PROSITE" id="PS51462">
    <property type="entry name" value="NUDIX"/>
    <property type="match status" value="1"/>
</dbReference>
<evidence type="ECO:0000313" key="6">
    <source>
        <dbReference type="Proteomes" id="UP000676456"/>
    </source>
</evidence>
<reference evidence="5 6" key="1">
    <citation type="submission" date="2021-05" db="EMBL/GenBank/DDBJ databases">
        <title>Novel Bacillus species.</title>
        <authorList>
            <person name="Liu G."/>
        </authorList>
    </citation>
    <scope>NUCLEOTIDE SEQUENCE [LARGE SCALE GENOMIC DNA]</scope>
    <source>
        <strain evidence="5 6">FJAT-49682</strain>
    </source>
</reference>
<keyword evidence="2 3" id="KW-0378">Hydrolase</keyword>
<dbReference type="RefSeq" id="WP_213097945.1">
    <property type="nucleotide sequence ID" value="NZ_JAGYPH010000002.1"/>
</dbReference>
<evidence type="ECO:0000313" key="5">
    <source>
        <dbReference type="EMBL" id="MBS4222886.1"/>
    </source>
</evidence>